<dbReference type="AlphaFoldDB" id="A0A2K8U3B3"/>
<dbReference type="PRINTS" id="PR00081">
    <property type="entry name" value="GDHRDH"/>
</dbReference>
<evidence type="ECO:0000313" key="1">
    <source>
        <dbReference type="EMBL" id="AUB80073.1"/>
    </source>
</evidence>
<protein>
    <submittedName>
        <fullName evidence="1">Short-chain dehydrogenase</fullName>
    </submittedName>
</protein>
<dbReference type="SUPFAM" id="SSF51735">
    <property type="entry name" value="NAD(P)-binding Rossmann-fold domains"/>
    <property type="match status" value="1"/>
</dbReference>
<dbReference type="KEGG" id="tsy:THSYN_03230"/>
<gene>
    <name evidence="1" type="ORF">THSYN_03230</name>
</gene>
<organism evidence="1 2">
    <name type="scientific">Candidatus Thiodictyon syntrophicum</name>
    <dbReference type="NCBI Taxonomy" id="1166950"/>
    <lineage>
        <taxon>Bacteria</taxon>
        <taxon>Pseudomonadati</taxon>
        <taxon>Pseudomonadota</taxon>
        <taxon>Gammaproteobacteria</taxon>
        <taxon>Chromatiales</taxon>
        <taxon>Chromatiaceae</taxon>
        <taxon>Thiodictyon</taxon>
    </lineage>
</organism>
<dbReference type="PANTHER" id="PTHR43431:SF7">
    <property type="entry name" value="OXIDOREDUCTASE, SHORT CHAIN DEHYDROGENASE_REDUCTASE FAMILY (AFU_ORTHOLOGUE AFUA_5G14000)"/>
    <property type="match status" value="1"/>
</dbReference>
<dbReference type="Pfam" id="PF00106">
    <property type="entry name" value="adh_short"/>
    <property type="match status" value="1"/>
</dbReference>
<evidence type="ECO:0000313" key="2">
    <source>
        <dbReference type="Proteomes" id="UP000232638"/>
    </source>
</evidence>
<dbReference type="InterPro" id="IPR002347">
    <property type="entry name" value="SDR_fam"/>
</dbReference>
<proteinExistence type="predicted"/>
<dbReference type="OrthoDB" id="5513072at2"/>
<reference evidence="1 2" key="1">
    <citation type="submission" date="2017-03" db="EMBL/GenBank/DDBJ databases">
        <title>Complete genome sequence of Candidatus 'Thiodictyon syntrophicum' sp. nov. strain Cad16T, a photolithoautotroph purple sulfur bacterium isolated from an alpine meromictic lake.</title>
        <authorList>
            <person name="Luedin S.M."/>
            <person name="Pothier J.F."/>
            <person name="Danza F."/>
            <person name="Storelli N."/>
            <person name="Wittwer M."/>
            <person name="Tonolla M."/>
        </authorList>
    </citation>
    <scope>NUCLEOTIDE SEQUENCE [LARGE SCALE GENOMIC DNA]</scope>
    <source>
        <strain evidence="1 2">Cad16T</strain>
    </source>
</reference>
<dbReference type="Gene3D" id="3.40.50.720">
    <property type="entry name" value="NAD(P)-binding Rossmann-like Domain"/>
    <property type="match status" value="1"/>
</dbReference>
<dbReference type="EMBL" id="CP020370">
    <property type="protein sequence ID" value="AUB80073.1"/>
    <property type="molecule type" value="Genomic_DNA"/>
</dbReference>
<sequence length="233" mass="24892">MKVPVCVIVGAGPGNGAAFARQFSRAGYHVALLARGRETLDALVSEIAGTRAYTYDATDPAHAQHVFAAIREDLGEPQTLIYNASTREFGDLDATRPDAFERAWRVNAYGCLLAAQQVVPAMRAAGQGNIIVIGATASLKGSAGFVAFGAAKAAQRSLAQSLARQLGPEGIHVSYVVIDAMVDLPGTRALMPAAPDSFFAKPDDIAESVFFLARQPKSAWTFELDLRPFREPW</sequence>
<dbReference type="InterPro" id="IPR036291">
    <property type="entry name" value="NAD(P)-bd_dom_sf"/>
</dbReference>
<accession>A0A2K8U3B3</accession>
<dbReference type="PANTHER" id="PTHR43431">
    <property type="entry name" value="OXIDOREDUCTASE, SHORT CHAIN DEHYDROGENASE/REDUCTASE FAMILY (AFU_ORTHOLOGUE AFUA_5G14000)"/>
    <property type="match status" value="1"/>
</dbReference>
<dbReference type="Proteomes" id="UP000232638">
    <property type="component" value="Chromosome"/>
</dbReference>
<name>A0A2K8U3B3_9GAMM</name>
<dbReference type="RefSeq" id="WP_100917881.1">
    <property type="nucleotide sequence ID" value="NZ_CP020370.1"/>
</dbReference>
<keyword evidence="2" id="KW-1185">Reference proteome</keyword>